<evidence type="ECO:0000313" key="2">
    <source>
        <dbReference type="Proteomes" id="UP000827872"/>
    </source>
</evidence>
<dbReference type="EMBL" id="CM037619">
    <property type="protein sequence ID" value="KAH8008076.1"/>
    <property type="molecule type" value="Genomic_DNA"/>
</dbReference>
<dbReference type="Proteomes" id="UP000827872">
    <property type="component" value="Linkage Group LG06"/>
</dbReference>
<keyword evidence="2" id="KW-1185">Reference proteome</keyword>
<accession>A0ACB8FSD3</accession>
<sequence>MKGGGGRARNAKGPFEKMEAREQMQKIQRDVFAKDTDAAILNPGWSKRRSVSSGLLASKPLQASTAKNARSPPPKENHAPANHRSVFFCPVRVRFLRFADFARVQRVEPWAAFQACKLRSPKCTNC</sequence>
<comment type="caution">
    <text evidence="1">The sequence shown here is derived from an EMBL/GenBank/DDBJ whole genome shotgun (WGS) entry which is preliminary data.</text>
</comment>
<organism evidence="1 2">
    <name type="scientific">Sphaerodactylus townsendi</name>
    <dbReference type="NCBI Taxonomy" id="933632"/>
    <lineage>
        <taxon>Eukaryota</taxon>
        <taxon>Metazoa</taxon>
        <taxon>Chordata</taxon>
        <taxon>Craniata</taxon>
        <taxon>Vertebrata</taxon>
        <taxon>Euteleostomi</taxon>
        <taxon>Lepidosauria</taxon>
        <taxon>Squamata</taxon>
        <taxon>Bifurcata</taxon>
        <taxon>Gekkota</taxon>
        <taxon>Sphaerodactylidae</taxon>
        <taxon>Sphaerodactylus</taxon>
    </lineage>
</organism>
<proteinExistence type="predicted"/>
<protein>
    <submittedName>
        <fullName evidence="1">Uncharacterized protein</fullName>
    </submittedName>
</protein>
<gene>
    <name evidence="1" type="ORF">K3G42_027778</name>
</gene>
<evidence type="ECO:0000313" key="1">
    <source>
        <dbReference type="EMBL" id="KAH8008076.1"/>
    </source>
</evidence>
<name>A0ACB8FSD3_9SAUR</name>
<reference evidence="1" key="1">
    <citation type="submission" date="2021-08" db="EMBL/GenBank/DDBJ databases">
        <title>The first chromosome-level gecko genome reveals the dynamic sex chromosomes of Neotropical dwarf geckos (Sphaerodactylidae: Sphaerodactylus).</title>
        <authorList>
            <person name="Pinto B.J."/>
            <person name="Keating S.E."/>
            <person name="Gamble T."/>
        </authorList>
    </citation>
    <scope>NUCLEOTIDE SEQUENCE</scope>
    <source>
        <strain evidence="1">TG3544</strain>
    </source>
</reference>